<evidence type="ECO:0000313" key="3">
    <source>
        <dbReference type="Proteomes" id="UP000747542"/>
    </source>
</evidence>
<feature type="compositionally biased region" description="Basic and acidic residues" evidence="1">
    <location>
        <begin position="183"/>
        <end position="194"/>
    </location>
</feature>
<feature type="compositionally biased region" description="Basic and acidic residues" evidence="1">
    <location>
        <begin position="162"/>
        <end position="174"/>
    </location>
</feature>
<feature type="region of interest" description="Disordered" evidence="1">
    <location>
        <begin position="135"/>
        <end position="194"/>
    </location>
</feature>
<name>A0A8J5N4V7_HOMAM</name>
<comment type="caution">
    <text evidence="2">The sequence shown here is derived from an EMBL/GenBank/DDBJ whole genome shotgun (WGS) entry which is preliminary data.</text>
</comment>
<organism evidence="2 3">
    <name type="scientific">Homarus americanus</name>
    <name type="common">American lobster</name>
    <dbReference type="NCBI Taxonomy" id="6706"/>
    <lineage>
        <taxon>Eukaryota</taxon>
        <taxon>Metazoa</taxon>
        <taxon>Ecdysozoa</taxon>
        <taxon>Arthropoda</taxon>
        <taxon>Crustacea</taxon>
        <taxon>Multicrustacea</taxon>
        <taxon>Malacostraca</taxon>
        <taxon>Eumalacostraca</taxon>
        <taxon>Eucarida</taxon>
        <taxon>Decapoda</taxon>
        <taxon>Pleocyemata</taxon>
        <taxon>Astacidea</taxon>
        <taxon>Nephropoidea</taxon>
        <taxon>Nephropidae</taxon>
        <taxon>Homarus</taxon>
    </lineage>
</organism>
<evidence type="ECO:0000313" key="2">
    <source>
        <dbReference type="EMBL" id="KAG7173518.1"/>
    </source>
</evidence>
<dbReference type="Proteomes" id="UP000747542">
    <property type="component" value="Unassembled WGS sequence"/>
</dbReference>
<proteinExistence type="predicted"/>
<feature type="non-terminal residue" evidence="2">
    <location>
        <position position="1"/>
    </location>
</feature>
<gene>
    <name evidence="2" type="ORF">Hamer_G020141</name>
</gene>
<sequence length="194" mass="21941">RMGEAAVVWNQAICLMLVGSSPLIEFKGRRSTIARRTRLRVLPGTYVVLPCDPTITARPVALDDYLDRFDLPPQQHLDLGPQQHLDQKGPQQYHDIRALHIELGPQQPPHDPGPQHVDLGFQKHDPGYQHVNLGFQTHDQGPQYVNIGPQRHSLGPWQLDLGPKRLDLSQKDESSQLSAVPKGNHDKHYNNNDY</sequence>
<evidence type="ECO:0000256" key="1">
    <source>
        <dbReference type="SAM" id="MobiDB-lite"/>
    </source>
</evidence>
<dbReference type="AlphaFoldDB" id="A0A8J5N4V7"/>
<protein>
    <submittedName>
        <fullName evidence="2">Uncharacterized protein</fullName>
    </submittedName>
</protein>
<dbReference type="EMBL" id="JAHLQT010009549">
    <property type="protein sequence ID" value="KAG7173518.1"/>
    <property type="molecule type" value="Genomic_DNA"/>
</dbReference>
<keyword evidence="3" id="KW-1185">Reference proteome</keyword>
<reference evidence="2" key="1">
    <citation type="journal article" date="2021" name="Sci. Adv.">
        <title>The American lobster genome reveals insights on longevity, neural, and immune adaptations.</title>
        <authorList>
            <person name="Polinski J.M."/>
            <person name="Zimin A.V."/>
            <person name="Clark K.F."/>
            <person name="Kohn A.B."/>
            <person name="Sadowski N."/>
            <person name="Timp W."/>
            <person name="Ptitsyn A."/>
            <person name="Khanna P."/>
            <person name="Romanova D.Y."/>
            <person name="Williams P."/>
            <person name="Greenwood S.J."/>
            <person name="Moroz L.L."/>
            <person name="Walt D.R."/>
            <person name="Bodnar A.G."/>
        </authorList>
    </citation>
    <scope>NUCLEOTIDE SEQUENCE</scope>
    <source>
        <strain evidence="2">GMGI-L3</strain>
    </source>
</reference>
<accession>A0A8J5N4V7</accession>